<feature type="domain" description="Fatty acid synthase beta subunit AflB /Fas1-like central" evidence="5">
    <location>
        <begin position="1"/>
        <end position="132"/>
    </location>
</feature>
<dbReference type="InterPro" id="IPR013565">
    <property type="entry name" value="Fas1/AflB-like_central"/>
</dbReference>
<dbReference type="VEuPathDB" id="FungiDB:BO70DRAFT_400192"/>
<keyword evidence="2" id="KW-0808">Transferase</keyword>
<dbReference type="AlphaFoldDB" id="A0A317V4B6"/>
<dbReference type="InterPro" id="IPR050830">
    <property type="entry name" value="Fungal_FAS"/>
</dbReference>
<evidence type="ECO:0000256" key="3">
    <source>
        <dbReference type="ARBA" id="ARBA00023268"/>
    </source>
</evidence>
<dbReference type="EC" id="2.3.1.86" evidence="1"/>
<dbReference type="GeneID" id="37069141"/>
<comment type="caution">
    <text evidence="6">The sequence shown here is derived from an EMBL/GenBank/DDBJ whole genome shotgun (WGS) entry which is preliminary data.</text>
</comment>
<dbReference type="Proteomes" id="UP000247233">
    <property type="component" value="Unassembled WGS sequence"/>
</dbReference>
<dbReference type="RefSeq" id="XP_025395480.1">
    <property type="nucleotide sequence ID" value="XM_025546904.1"/>
</dbReference>
<evidence type="ECO:0000259" key="5">
    <source>
        <dbReference type="Pfam" id="PF08354"/>
    </source>
</evidence>
<organism evidence="6 7">
    <name type="scientific">Aspergillus heteromorphus CBS 117.55</name>
    <dbReference type="NCBI Taxonomy" id="1448321"/>
    <lineage>
        <taxon>Eukaryota</taxon>
        <taxon>Fungi</taxon>
        <taxon>Dikarya</taxon>
        <taxon>Ascomycota</taxon>
        <taxon>Pezizomycotina</taxon>
        <taxon>Eurotiomycetes</taxon>
        <taxon>Eurotiomycetidae</taxon>
        <taxon>Eurotiales</taxon>
        <taxon>Aspergillaceae</taxon>
        <taxon>Aspergillus</taxon>
        <taxon>Aspergillus subgen. Circumdati</taxon>
    </lineage>
</organism>
<dbReference type="GO" id="GO:0004318">
    <property type="term" value="F:enoyl-[acyl-carrier-protein] reductase (NADH) activity"/>
    <property type="evidence" value="ECO:0007669"/>
    <property type="project" value="InterPro"/>
</dbReference>
<protein>
    <recommendedName>
        <fullName evidence="1">fatty-acyl-CoA synthase system</fullName>
        <ecNumber evidence="1">2.3.1.86</ecNumber>
    </recommendedName>
</protein>
<dbReference type="OrthoDB" id="4356666at2759"/>
<evidence type="ECO:0000256" key="4">
    <source>
        <dbReference type="ARBA" id="ARBA00048237"/>
    </source>
</evidence>
<keyword evidence="7" id="KW-1185">Reference proteome</keyword>
<dbReference type="GO" id="GO:0004321">
    <property type="term" value="F:fatty-acyl-CoA synthase activity"/>
    <property type="evidence" value="ECO:0007669"/>
    <property type="project" value="UniProtKB-EC"/>
</dbReference>
<gene>
    <name evidence="6" type="ORF">BO70DRAFT_400192</name>
</gene>
<accession>A0A317V4B6</accession>
<dbReference type="Pfam" id="PF08354">
    <property type="entry name" value="Fas1-AflB-like_hel"/>
    <property type="match status" value="2"/>
</dbReference>
<comment type="catalytic activity">
    <reaction evidence="4">
        <text>acetyl-CoA + n malonyl-CoA + 2n NADPH + 4n H(+) = a long-chain-acyl-CoA + n CoA + n CO2 + 2n NADP(+).</text>
        <dbReference type="EC" id="2.3.1.86"/>
    </reaction>
</comment>
<evidence type="ECO:0000313" key="6">
    <source>
        <dbReference type="EMBL" id="PWY69124.1"/>
    </source>
</evidence>
<name>A0A317V4B6_9EURO</name>
<dbReference type="EMBL" id="MSFL01000034">
    <property type="protein sequence ID" value="PWY69124.1"/>
    <property type="molecule type" value="Genomic_DNA"/>
</dbReference>
<reference evidence="6 7" key="1">
    <citation type="submission" date="2016-12" db="EMBL/GenBank/DDBJ databases">
        <title>The genomes of Aspergillus section Nigri reveals drivers in fungal speciation.</title>
        <authorList>
            <consortium name="DOE Joint Genome Institute"/>
            <person name="Vesth T.C."/>
            <person name="Nybo J."/>
            <person name="Theobald S."/>
            <person name="Brandl J."/>
            <person name="Frisvad J.C."/>
            <person name="Nielsen K.F."/>
            <person name="Lyhne E.K."/>
            <person name="Kogle M.E."/>
            <person name="Kuo A."/>
            <person name="Riley R."/>
            <person name="Clum A."/>
            <person name="Nolan M."/>
            <person name="Lipzen A."/>
            <person name="Salamov A."/>
            <person name="Henrissat B."/>
            <person name="Wiebenga A."/>
            <person name="De Vries R.P."/>
            <person name="Grigoriev I.V."/>
            <person name="Mortensen U.H."/>
            <person name="Andersen M.R."/>
            <person name="Baker S.E."/>
        </authorList>
    </citation>
    <scope>NUCLEOTIDE SEQUENCE [LARGE SCALE GENOMIC DNA]</scope>
    <source>
        <strain evidence="6 7">CBS 117.55</strain>
    </source>
</reference>
<proteinExistence type="predicted"/>
<sequence length="242" mass="27664">MPFDGVLLPSRILLTAKEAYTSPSVKQLLVAGAVTLTCQSEKGRPICGLATRAALLWKEFDQRFFSIPDPALREHTLHTARDEIKRRLNRDSARPWFAVDATGHNIELENLTYRQVLRRLVALTFLSRERWGGKAPIFTIPIFHAASPEISTLDSSFGQALGAAADKPLHPENILRLLQFFRLPKQKPVSLIPRLDEYFETWFKKDPFWQAEDVDAVMNLDAQRTFILLGPVLNRFIRGRDW</sequence>
<dbReference type="PANTHER" id="PTHR10982">
    <property type="entry name" value="MALONYL COA-ACYL CARRIER PROTEIN TRANSACYLASE"/>
    <property type="match status" value="1"/>
</dbReference>
<evidence type="ECO:0000256" key="1">
    <source>
        <dbReference type="ARBA" id="ARBA00012878"/>
    </source>
</evidence>
<dbReference type="PANTHER" id="PTHR10982:SF21">
    <property type="entry name" value="FATTY ACID SYNTHASE SUBUNIT BETA"/>
    <property type="match status" value="1"/>
</dbReference>
<evidence type="ECO:0000256" key="2">
    <source>
        <dbReference type="ARBA" id="ARBA00022679"/>
    </source>
</evidence>
<dbReference type="STRING" id="1448321.A0A317V4B6"/>
<evidence type="ECO:0000313" key="7">
    <source>
        <dbReference type="Proteomes" id="UP000247233"/>
    </source>
</evidence>
<keyword evidence="3" id="KW-0511">Multifunctional enzyme</keyword>
<feature type="domain" description="Fatty acid synthase beta subunit AflB /Fas1-like central" evidence="5">
    <location>
        <begin position="155"/>
        <end position="237"/>
    </location>
</feature>